<feature type="binding site" evidence="6">
    <location>
        <position position="136"/>
    </location>
    <ligand>
        <name>Zn(2+)</name>
        <dbReference type="ChEBI" id="CHEBI:29105"/>
    </ligand>
</feature>
<evidence type="ECO:0000259" key="8">
    <source>
        <dbReference type="PROSITE" id="PS51790"/>
    </source>
</evidence>
<dbReference type="EC" id="1.8.4.12" evidence="6"/>
<protein>
    <recommendedName>
        <fullName evidence="6">Peptide methionine sulfoxide reductase MsrB</fullName>
        <ecNumber evidence="6">1.8.4.12</ecNumber>
    </recommendedName>
    <alternativeName>
        <fullName evidence="6">Peptide-methionine (R)-S-oxide reductase</fullName>
    </alternativeName>
</protein>
<comment type="cofactor">
    <cofactor evidence="6">
        <name>Zn(2+)</name>
        <dbReference type="ChEBI" id="CHEBI:29105"/>
    </cofactor>
    <text evidence="6">Binds 1 zinc ion per subunit. The zinc ion is important for the structural integrity of the protein.</text>
</comment>
<evidence type="ECO:0000256" key="3">
    <source>
        <dbReference type="ARBA" id="ARBA00022833"/>
    </source>
</evidence>
<accession>A0A3P1BTY6</accession>
<dbReference type="AlphaFoldDB" id="A0A3P1BTY6"/>
<feature type="active site" description="Nucleophile" evidence="6">
    <location>
        <position position="159"/>
    </location>
</feature>
<keyword evidence="4 6" id="KW-0560">Oxidoreductase</keyword>
<dbReference type="GO" id="GO:0033743">
    <property type="term" value="F:peptide-methionine (R)-S-oxide reductase activity"/>
    <property type="evidence" value="ECO:0007669"/>
    <property type="project" value="UniProtKB-UniRule"/>
</dbReference>
<comment type="similarity">
    <text evidence="1 6">Belongs to the MsrB Met sulfoxide reductase family.</text>
</comment>
<keyword evidence="7" id="KW-0732">Signal</keyword>
<dbReference type="GO" id="GO:0008270">
    <property type="term" value="F:zinc ion binding"/>
    <property type="evidence" value="ECO:0007669"/>
    <property type="project" value="UniProtKB-UniRule"/>
</dbReference>
<evidence type="ECO:0000313" key="9">
    <source>
        <dbReference type="EMBL" id="RRB03994.1"/>
    </source>
</evidence>
<keyword evidence="3 6" id="KW-0862">Zinc</keyword>
<dbReference type="GO" id="GO:0030091">
    <property type="term" value="P:protein repair"/>
    <property type="evidence" value="ECO:0007669"/>
    <property type="project" value="InterPro"/>
</dbReference>
<comment type="caution">
    <text evidence="9">The sequence shown here is derived from an EMBL/GenBank/DDBJ whole genome shotgun (WGS) entry which is preliminary data.</text>
</comment>
<sequence length="171" mass="19039">MNRTIFLKLLGGLAFSASLPFFSFRPANPAIEGKTSGLDSPRRVVKSEAEWRKELTPEQFAVARQHGTERPFTSPLVQNHQQGTFRCVCCHEPLFASDTKFESGTGWPSFYAPLRKKAIDEKRDTSYGMVRTEVQCAVCDAHLGHVFDDGPAPTGLRYCINGVALEFSKKP</sequence>
<comment type="catalytic activity">
    <reaction evidence="5 6">
        <text>L-methionyl-[protein] + [thioredoxin]-disulfide + H2O = L-methionyl-(R)-S-oxide-[protein] + [thioredoxin]-dithiol</text>
        <dbReference type="Rhea" id="RHEA:24164"/>
        <dbReference type="Rhea" id="RHEA-COMP:10698"/>
        <dbReference type="Rhea" id="RHEA-COMP:10700"/>
        <dbReference type="Rhea" id="RHEA-COMP:12313"/>
        <dbReference type="Rhea" id="RHEA-COMP:12314"/>
        <dbReference type="ChEBI" id="CHEBI:15377"/>
        <dbReference type="ChEBI" id="CHEBI:16044"/>
        <dbReference type="ChEBI" id="CHEBI:29950"/>
        <dbReference type="ChEBI" id="CHEBI:45764"/>
        <dbReference type="ChEBI" id="CHEBI:50058"/>
        <dbReference type="EC" id="1.8.4.12"/>
    </reaction>
</comment>
<feature type="domain" description="MsrB" evidence="8">
    <location>
        <begin position="48"/>
        <end position="170"/>
    </location>
</feature>
<name>A0A3P1BTY6_9BACT</name>
<dbReference type="PROSITE" id="PS51790">
    <property type="entry name" value="MSRB"/>
    <property type="match status" value="1"/>
</dbReference>
<dbReference type="PANTHER" id="PTHR10173">
    <property type="entry name" value="METHIONINE SULFOXIDE REDUCTASE"/>
    <property type="match status" value="1"/>
</dbReference>
<feature type="signal peptide" evidence="7">
    <location>
        <begin position="1"/>
        <end position="23"/>
    </location>
</feature>
<proteinExistence type="inferred from homology"/>
<dbReference type="Gene3D" id="2.170.150.20">
    <property type="entry name" value="Peptide methionine sulfoxide reductase"/>
    <property type="match status" value="1"/>
</dbReference>
<gene>
    <name evidence="6 9" type="primary">msrB</name>
    <name evidence="9" type="ORF">EHT25_10715</name>
</gene>
<dbReference type="HAMAP" id="MF_01400">
    <property type="entry name" value="MsrB"/>
    <property type="match status" value="1"/>
</dbReference>
<organism evidence="9 10">
    <name type="scientific">Larkinella rosea</name>
    <dbReference type="NCBI Taxonomy" id="2025312"/>
    <lineage>
        <taxon>Bacteria</taxon>
        <taxon>Pseudomonadati</taxon>
        <taxon>Bacteroidota</taxon>
        <taxon>Cytophagia</taxon>
        <taxon>Cytophagales</taxon>
        <taxon>Spirosomataceae</taxon>
        <taxon>Larkinella</taxon>
    </lineage>
</organism>
<feature type="binding site" evidence="6">
    <location>
        <position position="90"/>
    </location>
    <ligand>
        <name>Zn(2+)</name>
        <dbReference type="ChEBI" id="CHEBI:29105"/>
    </ligand>
</feature>
<dbReference type="Proteomes" id="UP000271925">
    <property type="component" value="Unassembled WGS sequence"/>
</dbReference>
<evidence type="ECO:0000313" key="10">
    <source>
        <dbReference type="Proteomes" id="UP000271925"/>
    </source>
</evidence>
<evidence type="ECO:0000256" key="1">
    <source>
        <dbReference type="ARBA" id="ARBA00007174"/>
    </source>
</evidence>
<dbReference type="InterPro" id="IPR002579">
    <property type="entry name" value="Met_Sox_Rdtase_MsrB_dom"/>
</dbReference>
<evidence type="ECO:0000256" key="7">
    <source>
        <dbReference type="SAM" id="SignalP"/>
    </source>
</evidence>
<evidence type="ECO:0000256" key="2">
    <source>
        <dbReference type="ARBA" id="ARBA00022723"/>
    </source>
</evidence>
<reference evidence="9 10" key="1">
    <citation type="submission" date="2018-11" db="EMBL/GenBank/DDBJ databases">
        <authorList>
            <person name="Zhou Z."/>
            <person name="Wang G."/>
        </authorList>
    </citation>
    <scope>NUCLEOTIDE SEQUENCE [LARGE SCALE GENOMIC DNA]</scope>
    <source>
        <strain evidence="9 10">KCTC52004</strain>
    </source>
</reference>
<evidence type="ECO:0000256" key="5">
    <source>
        <dbReference type="ARBA" id="ARBA00048488"/>
    </source>
</evidence>
<feature type="chain" id="PRO_5018147883" description="Peptide methionine sulfoxide reductase MsrB" evidence="7">
    <location>
        <begin position="24"/>
        <end position="171"/>
    </location>
</feature>
<dbReference type="FunFam" id="2.170.150.20:FF:000001">
    <property type="entry name" value="Peptide methionine sulfoxide reductase MsrB"/>
    <property type="match status" value="1"/>
</dbReference>
<keyword evidence="10" id="KW-1185">Reference proteome</keyword>
<dbReference type="Pfam" id="PF01641">
    <property type="entry name" value="SelR"/>
    <property type="match status" value="1"/>
</dbReference>
<evidence type="ECO:0000256" key="4">
    <source>
        <dbReference type="ARBA" id="ARBA00023002"/>
    </source>
</evidence>
<dbReference type="InterPro" id="IPR011057">
    <property type="entry name" value="Mss4-like_sf"/>
</dbReference>
<dbReference type="GO" id="GO:0005737">
    <property type="term" value="C:cytoplasm"/>
    <property type="evidence" value="ECO:0007669"/>
    <property type="project" value="TreeGrafter"/>
</dbReference>
<dbReference type="NCBIfam" id="TIGR00357">
    <property type="entry name" value="peptide-methionine (R)-S-oxide reductase MsrB"/>
    <property type="match status" value="1"/>
</dbReference>
<dbReference type="EMBL" id="RQJO01000008">
    <property type="protein sequence ID" value="RRB03994.1"/>
    <property type="molecule type" value="Genomic_DNA"/>
</dbReference>
<dbReference type="SUPFAM" id="SSF51316">
    <property type="entry name" value="Mss4-like"/>
    <property type="match status" value="1"/>
</dbReference>
<dbReference type="RefSeq" id="WP_124874277.1">
    <property type="nucleotide sequence ID" value="NZ_RQJO01000008.1"/>
</dbReference>
<evidence type="ECO:0000256" key="6">
    <source>
        <dbReference type="HAMAP-Rule" id="MF_01400"/>
    </source>
</evidence>
<feature type="binding site" evidence="6">
    <location>
        <position position="87"/>
    </location>
    <ligand>
        <name>Zn(2+)</name>
        <dbReference type="ChEBI" id="CHEBI:29105"/>
    </ligand>
</feature>
<dbReference type="InterPro" id="IPR028427">
    <property type="entry name" value="Met_Sox_Rdtase_MsrB"/>
</dbReference>
<dbReference type="OrthoDB" id="4174719at2"/>
<dbReference type="PANTHER" id="PTHR10173:SF57">
    <property type="entry name" value="PEPTIDE-METHIONINE (R)-S-OXIDE REDUCTASE"/>
    <property type="match status" value="1"/>
</dbReference>
<feature type="binding site" evidence="6">
    <location>
        <position position="139"/>
    </location>
    <ligand>
        <name>Zn(2+)</name>
        <dbReference type="ChEBI" id="CHEBI:29105"/>
    </ligand>
</feature>
<keyword evidence="2 6" id="KW-0479">Metal-binding</keyword>
<dbReference type="GO" id="GO:0006979">
    <property type="term" value="P:response to oxidative stress"/>
    <property type="evidence" value="ECO:0007669"/>
    <property type="project" value="InterPro"/>
</dbReference>